<reference evidence="2" key="1">
    <citation type="journal article" date="2010" name="PLoS Negl. Trop. Dis.">
        <title>The genome sequence of Trypanosoma brucei gambiense, causative agent of chronic human african trypanosomiasis.</title>
        <authorList>
            <person name="Jackson A.P."/>
            <person name="Sanders M."/>
            <person name="Berry A."/>
            <person name="McQuillan J."/>
            <person name="Aslett M.A."/>
            <person name="Quail M.A."/>
            <person name="Chukualim B."/>
            <person name="Capewell P."/>
            <person name="MacLeod A."/>
            <person name="Melville S.E."/>
            <person name="Gibson W."/>
            <person name="Barry J.D."/>
            <person name="Berriman M."/>
            <person name="Hertz-Fowler C."/>
        </authorList>
    </citation>
    <scope>NUCLEOTIDE SEQUENCE [LARGE SCALE GENOMIC DNA]</scope>
    <source>
        <strain evidence="2">MHOM/CI/86/DAL972</strain>
    </source>
</reference>
<dbReference type="KEGG" id="tbg:TbgDal_V6100"/>
<gene>
    <name evidence="1" type="ORF">TbgDal_V6100</name>
</gene>
<organism evidence="1 2">
    <name type="scientific">Trypanosoma brucei gambiense (strain MHOM/CI/86/DAL972)</name>
    <dbReference type="NCBI Taxonomy" id="679716"/>
    <lineage>
        <taxon>Eukaryota</taxon>
        <taxon>Discoba</taxon>
        <taxon>Euglenozoa</taxon>
        <taxon>Kinetoplastea</taxon>
        <taxon>Metakinetoplastina</taxon>
        <taxon>Trypanosomatida</taxon>
        <taxon>Trypanosomatidae</taxon>
        <taxon>Trypanosoma</taxon>
    </lineage>
</organism>
<proteinExistence type="predicted"/>
<evidence type="ECO:0008006" key="3">
    <source>
        <dbReference type="Google" id="ProtNLM"/>
    </source>
</evidence>
<evidence type="ECO:0000313" key="1">
    <source>
        <dbReference type="EMBL" id="CBH11470.1"/>
    </source>
</evidence>
<dbReference type="GeneID" id="23861636"/>
<dbReference type="EMBL" id="FN554968">
    <property type="protein sequence ID" value="CBH11470.1"/>
    <property type="molecule type" value="Genomic_DNA"/>
</dbReference>
<sequence>MWFSPFTSMFFSWYTTNAIFLSRRKFRSSCGNNRLRRVKRFEFRVFSTSGTFFTGASESFVCRWWRIFAVGRYPCSFYQHLAVCEQHRIDNKPMTSIKADYSQQPSSITRCSDEPLLDC</sequence>
<dbReference type="AlphaFoldDB" id="C9ZPZ2"/>
<protein>
    <recommendedName>
        <fullName evidence="3">T. brucei spp.-specific protein</fullName>
    </recommendedName>
</protein>
<dbReference type="RefSeq" id="XP_011773757.1">
    <property type="nucleotide sequence ID" value="XM_011775455.1"/>
</dbReference>
<name>C9ZPZ2_TRYB9</name>
<accession>C9ZPZ2</accession>
<evidence type="ECO:0000313" key="2">
    <source>
        <dbReference type="Proteomes" id="UP000002316"/>
    </source>
</evidence>
<dbReference type="Proteomes" id="UP000002316">
    <property type="component" value="Chromosome 5"/>
</dbReference>